<dbReference type="RefSeq" id="WP_343956435.1">
    <property type="nucleotide sequence ID" value="NZ_BAAAMN010000014.1"/>
</dbReference>
<dbReference type="EMBL" id="BAAAMN010000014">
    <property type="protein sequence ID" value="GAA2031105.1"/>
    <property type="molecule type" value="Genomic_DNA"/>
</dbReference>
<keyword evidence="2" id="KW-1185">Reference proteome</keyword>
<evidence type="ECO:0000313" key="2">
    <source>
        <dbReference type="Proteomes" id="UP001501461"/>
    </source>
</evidence>
<evidence type="ECO:0000313" key="1">
    <source>
        <dbReference type="EMBL" id="GAA2031105.1"/>
    </source>
</evidence>
<evidence type="ECO:0008006" key="3">
    <source>
        <dbReference type="Google" id="ProtNLM"/>
    </source>
</evidence>
<protein>
    <recommendedName>
        <fullName evidence="3">Restriction endonuclease</fullName>
    </recommendedName>
</protein>
<name>A0ABN2U8D6_9MICC</name>
<proteinExistence type="predicted"/>
<sequence length="190" mass="20924">MANPQKNKGARNERAAVEFFVEHFADLVDVKNPARLLGEGRREDGGDLNLLSDTTVQVKAWADLGAAIRSAATTVIEQADYADKPYAIGMVPVPRARKGTIEWIMCCLPDTLPAYVGEPVVSWARVTDLLTWLRDDTGPKGFQVHPRHQRIGTLSHASSADIWCFPPEVFVQALRQARTTRDTSVLQAAS</sequence>
<comment type="caution">
    <text evidence="1">The sequence shown here is derived from an EMBL/GenBank/DDBJ whole genome shotgun (WGS) entry which is preliminary data.</text>
</comment>
<accession>A0ABN2U8D6</accession>
<gene>
    <name evidence="1" type="ORF">GCM10009720_09220</name>
</gene>
<dbReference type="Proteomes" id="UP001501461">
    <property type="component" value="Unassembled WGS sequence"/>
</dbReference>
<organism evidence="1 2">
    <name type="scientific">Yaniella flava</name>
    <dbReference type="NCBI Taxonomy" id="287930"/>
    <lineage>
        <taxon>Bacteria</taxon>
        <taxon>Bacillati</taxon>
        <taxon>Actinomycetota</taxon>
        <taxon>Actinomycetes</taxon>
        <taxon>Micrococcales</taxon>
        <taxon>Micrococcaceae</taxon>
        <taxon>Yaniella</taxon>
    </lineage>
</organism>
<reference evidence="1 2" key="1">
    <citation type="journal article" date="2019" name="Int. J. Syst. Evol. Microbiol.">
        <title>The Global Catalogue of Microorganisms (GCM) 10K type strain sequencing project: providing services to taxonomists for standard genome sequencing and annotation.</title>
        <authorList>
            <consortium name="The Broad Institute Genomics Platform"/>
            <consortium name="The Broad Institute Genome Sequencing Center for Infectious Disease"/>
            <person name="Wu L."/>
            <person name="Ma J."/>
        </authorList>
    </citation>
    <scope>NUCLEOTIDE SEQUENCE [LARGE SCALE GENOMIC DNA]</scope>
    <source>
        <strain evidence="1 2">JCM 13595</strain>
    </source>
</reference>